<dbReference type="Proteomes" id="UP001229244">
    <property type="component" value="Unassembled WGS sequence"/>
</dbReference>
<reference evidence="4" key="1">
    <citation type="submission" date="2023-07" db="EMBL/GenBank/DDBJ databases">
        <title>Genomic Encyclopedia of Type Strains, Phase IV (KMG-IV): sequencing the most valuable type-strain genomes for metagenomic binning, comparative biology and taxonomic classification.</title>
        <authorList>
            <person name="Goeker M."/>
        </authorList>
    </citation>
    <scope>NUCLEOTIDE SEQUENCE</scope>
    <source>
        <strain evidence="4">DSM 21202</strain>
    </source>
</reference>
<dbReference type="PIRSF" id="PIRSF005900">
    <property type="entry name" value="Dps"/>
    <property type="match status" value="1"/>
</dbReference>
<gene>
    <name evidence="4" type="ORF">J2S73_001657</name>
</gene>
<evidence type="ECO:0000256" key="1">
    <source>
        <dbReference type="ARBA" id="ARBA00009497"/>
    </source>
</evidence>
<dbReference type="GO" id="GO:0003677">
    <property type="term" value="F:DNA binding"/>
    <property type="evidence" value="ECO:0007669"/>
    <property type="project" value="UniProtKB-KW"/>
</dbReference>
<dbReference type="CDD" id="cd01043">
    <property type="entry name" value="DPS"/>
    <property type="match status" value="1"/>
</dbReference>
<dbReference type="PANTHER" id="PTHR42932">
    <property type="entry name" value="GENERAL STRESS PROTEIN 20U"/>
    <property type="match status" value="1"/>
</dbReference>
<dbReference type="InterPro" id="IPR002177">
    <property type="entry name" value="DPS_DNA-bd"/>
</dbReference>
<dbReference type="Gene3D" id="1.20.1260.10">
    <property type="match status" value="1"/>
</dbReference>
<accession>A0AAE3VNG2</accession>
<dbReference type="SUPFAM" id="SSF47240">
    <property type="entry name" value="Ferritin-like"/>
    <property type="match status" value="1"/>
</dbReference>
<protein>
    <submittedName>
        <fullName evidence="4">Starvation-inducible DNA-binding protein</fullName>
    </submittedName>
</protein>
<dbReference type="InterPro" id="IPR012347">
    <property type="entry name" value="Ferritin-like"/>
</dbReference>
<dbReference type="InterPro" id="IPR009078">
    <property type="entry name" value="Ferritin-like_SF"/>
</dbReference>
<comment type="caution">
    <text evidence="4">The sequence shown here is derived from an EMBL/GenBank/DDBJ whole genome shotgun (WGS) entry which is preliminary data.</text>
</comment>
<dbReference type="GO" id="GO:0008199">
    <property type="term" value="F:ferric iron binding"/>
    <property type="evidence" value="ECO:0007669"/>
    <property type="project" value="InterPro"/>
</dbReference>
<comment type="similarity">
    <text evidence="1 2">Belongs to the Dps family.</text>
</comment>
<evidence type="ECO:0000259" key="3">
    <source>
        <dbReference type="Pfam" id="PF00210"/>
    </source>
</evidence>
<evidence type="ECO:0000313" key="4">
    <source>
        <dbReference type="EMBL" id="MDQ0315200.1"/>
    </source>
</evidence>
<dbReference type="AlphaFoldDB" id="A0AAE3VNG2"/>
<organism evidence="4 5">
    <name type="scientific">Amorphus orientalis</name>
    <dbReference type="NCBI Taxonomy" id="649198"/>
    <lineage>
        <taxon>Bacteria</taxon>
        <taxon>Pseudomonadati</taxon>
        <taxon>Pseudomonadota</taxon>
        <taxon>Alphaproteobacteria</taxon>
        <taxon>Hyphomicrobiales</taxon>
        <taxon>Amorphaceae</taxon>
        <taxon>Amorphus</taxon>
    </lineage>
</organism>
<dbReference type="Pfam" id="PF00210">
    <property type="entry name" value="Ferritin"/>
    <property type="match status" value="1"/>
</dbReference>
<dbReference type="PANTHER" id="PTHR42932:SF3">
    <property type="entry name" value="DNA PROTECTION DURING STARVATION PROTEIN"/>
    <property type="match status" value="1"/>
</dbReference>
<sequence>MRNDNVMSETEAKSIAKGLARVLADTHRLYVKTHGFHWNVEGQRFRTLHLMFEEQYTDQWNALDTIAERIRALGHYAPSSYADFEELSSVEEERGVPGPWEMVRKLIHDNELVVRTMREIRPMIDDAGDDASGNILDDRLTEHEKQIWMMKSMLKDVENKDQVTSSVLNDLS</sequence>
<dbReference type="RefSeq" id="WP_306885039.1">
    <property type="nucleotide sequence ID" value="NZ_JAUSUL010000002.1"/>
</dbReference>
<dbReference type="EMBL" id="JAUSUL010000002">
    <property type="protein sequence ID" value="MDQ0315200.1"/>
    <property type="molecule type" value="Genomic_DNA"/>
</dbReference>
<dbReference type="GO" id="GO:0016722">
    <property type="term" value="F:oxidoreductase activity, acting on metal ions"/>
    <property type="evidence" value="ECO:0007669"/>
    <property type="project" value="InterPro"/>
</dbReference>
<dbReference type="InterPro" id="IPR023188">
    <property type="entry name" value="DPS_DNA-bd_CS"/>
</dbReference>
<evidence type="ECO:0000313" key="5">
    <source>
        <dbReference type="Proteomes" id="UP001229244"/>
    </source>
</evidence>
<feature type="domain" description="Ferritin/DPS" evidence="3">
    <location>
        <begin position="17"/>
        <end position="158"/>
    </location>
</feature>
<proteinExistence type="inferred from homology"/>
<keyword evidence="4" id="KW-0238">DNA-binding</keyword>
<evidence type="ECO:0000256" key="2">
    <source>
        <dbReference type="RuleBase" id="RU003875"/>
    </source>
</evidence>
<dbReference type="PROSITE" id="PS00819">
    <property type="entry name" value="DPS_2"/>
    <property type="match status" value="1"/>
</dbReference>
<keyword evidence="5" id="KW-1185">Reference proteome</keyword>
<dbReference type="PRINTS" id="PR01346">
    <property type="entry name" value="HELNAPAPROT"/>
</dbReference>
<name>A0AAE3VNG2_9HYPH</name>
<dbReference type="InterPro" id="IPR008331">
    <property type="entry name" value="Ferritin_DPS_dom"/>
</dbReference>
<dbReference type="PROSITE" id="PS00818">
    <property type="entry name" value="DPS_1"/>
    <property type="match status" value="1"/>
</dbReference>